<feature type="binding site" evidence="6">
    <location>
        <position position="239"/>
    </location>
    <ligand>
        <name>Zn(2+)</name>
        <dbReference type="ChEBI" id="CHEBI:29105"/>
        <label>2</label>
    </ligand>
</feature>
<dbReference type="InterPro" id="IPR004722">
    <property type="entry name" value="DHOase"/>
</dbReference>
<comment type="function">
    <text evidence="1 6">Catalyzes the reversible cyclization of carbamoyl aspartate to dihydroorotate.</text>
</comment>
<dbReference type="InterPro" id="IPR002195">
    <property type="entry name" value="Dihydroorotase_CS"/>
</dbReference>
<feature type="binding site" evidence="6">
    <location>
        <begin position="70"/>
        <end position="72"/>
    </location>
    <ligand>
        <name>substrate</name>
    </ligand>
</feature>
<evidence type="ECO:0000256" key="5">
    <source>
        <dbReference type="ARBA" id="ARBA00022975"/>
    </source>
</evidence>
<comment type="similarity">
    <text evidence="2 6">Belongs to the metallo-dependent hydrolases superfamily. DHOase family. Class I DHOase subfamily.</text>
</comment>
<dbReference type="NCBIfam" id="TIGR00857">
    <property type="entry name" value="pyrC_multi"/>
    <property type="match status" value="1"/>
</dbReference>
<feature type="binding site" evidence="6">
    <location>
        <position position="312"/>
    </location>
    <ligand>
        <name>Zn(2+)</name>
        <dbReference type="ChEBI" id="CHEBI:29105"/>
        <label>1</label>
    </ligand>
</feature>
<feature type="binding site" evidence="6">
    <location>
        <position position="68"/>
    </location>
    <ligand>
        <name>Zn(2+)</name>
        <dbReference type="ChEBI" id="CHEBI:29105"/>
        <label>1</label>
    </ligand>
</feature>
<keyword evidence="3 6" id="KW-0479">Metal-binding</keyword>
<dbReference type="AlphaFoldDB" id="A0A7V4FE78"/>
<evidence type="ECO:0000259" key="7">
    <source>
        <dbReference type="Pfam" id="PF12890"/>
    </source>
</evidence>
<dbReference type="GO" id="GO:0004151">
    <property type="term" value="F:dihydroorotase activity"/>
    <property type="evidence" value="ECO:0007669"/>
    <property type="project" value="UniProtKB-UniRule"/>
</dbReference>
<evidence type="ECO:0000256" key="3">
    <source>
        <dbReference type="ARBA" id="ARBA00022723"/>
    </source>
</evidence>
<keyword evidence="4 6" id="KW-0378">Hydrolase</keyword>
<dbReference type="PANTHER" id="PTHR43668">
    <property type="entry name" value="ALLANTOINASE"/>
    <property type="match status" value="1"/>
</dbReference>
<organism evidence="8">
    <name type="scientific">candidate division WOR-3 bacterium</name>
    <dbReference type="NCBI Taxonomy" id="2052148"/>
    <lineage>
        <taxon>Bacteria</taxon>
        <taxon>Bacteria division WOR-3</taxon>
    </lineage>
</organism>
<evidence type="ECO:0000256" key="4">
    <source>
        <dbReference type="ARBA" id="ARBA00022801"/>
    </source>
</evidence>
<protein>
    <recommendedName>
        <fullName evidence="6">Dihydroorotase</fullName>
        <shortName evidence="6">DHOase</shortName>
        <ecNumber evidence="6">3.5.2.3</ecNumber>
    </recommendedName>
</protein>
<dbReference type="SUPFAM" id="SSF51556">
    <property type="entry name" value="Metallo-dependent hydrolases"/>
    <property type="match status" value="1"/>
</dbReference>
<accession>A0A7V4FE78</accession>
<dbReference type="CDD" id="cd01317">
    <property type="entry name" value="DHOase_IIa"/>
    <property type="match status" value="1"/>
</dbReference>
<dbReference type="GO" id="GO:0004038">
    <property type="term" value="F:allantoinase activity"/>
    <property type="evidence" value="ECO:0007669"/>
    <property type="project" value="TreeGrafter"/>
</dbReference>
<dbReference type="InterPro" id="IPR024403">
    <property type="entry name" value="DHOase_cat"/>
</dbReference>
<feature type="binding site" evidence="6">
    <location>
        <position position="70"/>
    </location>
    <ligand>
        <name>Zn(2+)</name>
        <dbReference type="ChEBI" id="CHEBI:29105"/>
        <label>1</label>
    </ligand>
</feature>
<dbReference type="PANTHER" id="PTHR43668:SF2">
    <property type="entry name" value="ALLANTOINASE"/>
    <property type="match status" value="1"/>
</dbReference>
<comment type="catalytic activity">
    <reaction evidence="6">
        <text>(S)-dihydroorotate + H2O = N-carbamoyl-L-aspartate + H(+)</text>
        <dbReference type="Rhea" id="RHEA:24296"/>
        <dbReference type="ChEBI" id="CHEBI:15377"/>
        <dbReference type="ChEBI" id="CHEBI:15378"/>
        <dbReference type="ChEBI" id="CHEBI:30864"/>
        <dbReference type="ChEBI" id="CHEBI:32814"/>
        <dbReference type="EC" id="3.5.2.3"/>
    </reaction>
</comment>
<proteinExistence type="inferred from homology"/>
<feature type="domain" description="Dihydroorotase catalytic" evidence="7">
    <location>
        <begin position="60"/>
        <end position="244"/>
    </location>
</feature>
<dbReference type="HAMAP" id="MF_00220_B">
    <property type="entry name" value="PyrC_classI_B"/>
    <property type="match status" value="1"/>
</dbReference>
<dbReference type="GO" id="GO:0006145">
    <property type="term" value="P:purine nucleobase catabolic process"/>
    <property type="evidence" value="ECO:0007669"/>
    <property type="project" value="TreeGrafter"/>
</dbReference>
<dbReference type="Gene3D" id="3.20.20.140">
    <property type="entry name" value="Metal-dependent hydrolases"/>
    <property type="match status" value="1"/>
</dbReference>
<dbReference type="Pfam" id="PF12890">
    <property type="entry name" value="DHOase"/>
    <property type="match status" value="1"/>
</dbReference>
<name>A0A7V4FE78_UNCW3</name>
<evidence type="ECO:0000256" key="1">
    <source>
        <dbReference type="ARBA" id="ARBA00002368"/>
    </source>
</evidence>
<dbReference type="GO" id="GO:0005737">
    <property type="term" value="C:cytoplasm"/>
    <property type="evidence" value="ECO:0007669"/>
    <property type="project" value="TreeGrafter"/>
</dbReference>
<keyword evidence="5 6" id="KW-0665">Pyrimidine biosynthesis</keyword>
<evidence type="ECO:0000256" key="6">
    <source>
        <dbReference type="HAMAP-Rule" id="MF_00220"/>
    </source>
</evidence>
<comment type="cofactor">
    <cofactor evidence="6">
        <name>Zn(2+)</name>
        <dbReference type="ChEBI" id="CHEBI:29105"/>
    </cofactor>
    <text evidence="6">Binds 2 Zn(2+) ions per subunit.</text>
</comment>
<dbReference type="EMBL" id="DTBX01000051">
    <property type="protein sequence ID" value="HGQ55087.1"/>
    <property type="molecule type" value="Genomic_DNA"/>
</dbReference>
<evidence type="ECO:0000256" key="2">
    <source>
        <dbReference type="ARBA" id="ARBA00010286"/>
    </source>
</evidence>
<sequence>MKIENLPEYLLLKNGILIDLDKKEKREVDILIKEGKIEKISKGIEKKDKFIILDIKDCYIFPGLIDLHTHLRTPGREDEETIETGTKAAIAGGFTKICCLPNTEPPLDNESLITYLIAENKKYNYCDLYPIACATKRREGKEICDYYLLKKAGAVAISDDGAAISSSQVLRLVLEYSKTFDLPYFSHCEDKELAQGVINESFISYQLGLRGIPDISETIFAFRDVLIANYVKSKIHLCHISSKKTIQILRFLKENNYQFTCETAPHYFTLTEKDIKNYDTNYKVNPPLKKEEDKEEIKKALREGLIDAIASDHAPHLLAEKEQDFENAPFGIIGLETCFLLSYEELVLKGNLTIFELLEKFITNPAKILGIEINKIKENNEAEIVIFSPKEKYIYSEDKVVSKSKNTPFLNKEFSGRIKAVINKNKIFYF</sequence>
<dbReference type="Gene3D" id="2.30.40.10">
    <property type="entry name" value="Urease, subunit C, domain 1"/>
    <property type="match status" value="1"/>
</dbReference>
<dbReference type="SUPFAM" id="SSF51338">
    <property type="entry name" value="Composite domain of metallo-dependent hydrolases"/>
    <property type="match status" value="1"/>
</dbReference>
<dbReference type="UniPathway" id="UPA00070">
    <property type="reaction ID" value="UER00117"/>
</dbReference>
<reference evidence="8" key="1">
    <citation type="journal article" date="2020" name="mSystems">
        <title>Genome- and Community-Level Interaction Insights into Carbon Utilization and Element Cycling Functions of Hydrothermarchaeota in Hydrothermal Sediment.</title>
        <authorList>
            <person name="Zhou Z."/>
            <person name="Liu Y."/>
            <person name="Xu W."/>
            <person name="Pan J."/>
            <person name="Luo Z.H."/>
            <person name="Li M."/>
        </authorList>
    </citation>
    <scope>NUCLEOTIDE SEQUENCE [LARGE SCALE GENOMIC DNA]</scope>
    <source>
        <strain evidence="8">SpSt-655</strain>
    </source>
</reference>
<gene>
    <name evidence="6" type="primary">pyrC</name>
    <name evidence="8" type="ORF">ENU28_01315</name>
</gene>
<dbReference type="InterPro" id="IPR050138">
    <property type="entry name" value="DHOase/Allantoinase_Hydrolase"/>
</dbReference>
<keyword evidence="6" id="KW-0862">Zinc</keyword>
<feature type="active site" evidence="6">
    <location>
        <position position="312"/>
    </location>
</feature>
<feature type="binding site" evidence="6">
    <location>
        <begin position="330"/>
        <end position="331"/>
    </location>
    <ligand>
        <name>substrate</name>
    </ligand>
</feature>
<comment type="pathway">
    <text evidence="6">Pyrimidine metabolism; UMP biosynthesis via de novo pathway; (S)-dihydroorotate from bicarbonate: step 3/3.</text>
</comment>
<dbReference type="InterPro" id="IPR032466">
    <property type="entry name" value="Metal_Hydrolase"/>
</dbReference>
<feature type="binding site" evidence="6">
    <location>
        <position position="285"/>
    </location>
    <ligand>
        <name>substrate</name>
    </ligand>
</feature>
<dbReference type="PROSITE" id="PS00483">
    <property type="entry name" value="DIHYDROOROTASE_2"/>
    <property type="match status" value="1"/>
</dbReference>
<dbReference type="InterPro" id="IPR011059">
    <property type="entry name" value="Metal-dep_hydrolase_composite"/>
</dbReference>
<dbReference type="GO" id="GO:0044205">
    <property type="term" value="P:'de novo' UMP biosynthetic process"/>
    <property type="evidence" value="ECO:0007669"/>
    <property type="project" value="UniProtKB-UniRule"/>
</dbReference>
<evidence type="ECO:0000313" key="8">
    <source>
        <dbReference type="EMBL" id="HGQ55087.1"/>
    </source>
</evidence>
<feature type="binding site" evidence="6">
    <location>
        <position position="160"/>
    </location>
    <ligand>
        <name>Zn(2+)</name>
        <dbReference type="ChEBI" id="CHEBI:29105"/>
        <label>1</label>
    </ligand>
</feature>
<dbReference type="EC" id="3.5.2.3" evidence="6"/>
<dbReference type="GO" id="GO:0008270">
    <property type="term" value="F:zinc ion binding"/>
    <property type="evidence" value="ECO:0007669"/>
    <property type="project" value="UniProtKB-UniRule"/>
</dbReference>
<feature type="binding site" evidence="6">
    <location>
        <position position="187"/>
    </location>
    <ligand>
        <name>Zn(2+)</name>
        <dbReference type="ChEBI" id="CHEBI:29105"/>
        <label>2</label>
    </ligand>
</feature>
<comment type="caution">
    <text evidence="8">The sequence shown here is derived from an EMBL/GenBank/DDBJ whole genome shotgun (WGS) entry which is preliminary data.</text>
</comment>
<feature type="binding site" evidence="6">
    <location>
        <position position="102"/>
    </location>
    <ligand>
        <name>substrate</name>
    </ligand>
</feature>
<feature type="binding site" evidence="6">
    <location>
        <position position="316"/>
    </location>
    <ligand>
        <name>substrate</name>
    </ligand>
</feature>
<feature type="binding site" evidence="6">
    <location>
        <position position="160"/>
    </location>
    <ligand>
        <name>Zn(2+)</name>
        <dbReference type="ChEBI" id="CHEBI:29105"/>
        <label>2</label>
    </ligand>
</feature>